<evidence type="ECO:0008006" key="3">
    <source>
        <dbReference type="Google" id="ProtNLM"/>
    </source>
</evidence>
<dbReference type="Gene3D" id="3.80.10.10">
    <property type="entry name" value="Ribonuclease Inhibitor"/>
    <property type="match status" value="3"/>
</dbReference>
<evidence type="ECO:0000313" key="1">
    <source>
        <dbReference type="EMBL" id="EAR91929.2"/>
    </source>
</evidence>
<dbReference type="Proteomes" id="UP000009168">
    <property type="component" value="Unassembled WGS sequence"/>
</dbReference>
<sequence>MAYSQKQILQNKILTQTTISFNLSLKTWYLLYHVYEKKSYVANLNLEFVDKSYLDLVLNYLFQNLEEKIKQSLSANTLHLKITDQDFVWNNEEHSLRKLVSNSKNLKSVILEFYNCYYYDQKYFANYPSSICHYSTVISEFKEIENITIHFQSDKIDDKTVTLLFNNMNQLEKLTHLNINLRENCFGEQGITMLSQQISQIKNLCCLNLNLYKIKIKNEGAINLAQNLALCLNLREIGIDNSYNQITQEAIYKYIHLLSQNSSLKCLNLNLYDNKIGSQEIDIFPLQLANLVSLSLSLRYTELGNRGLKCLSQIFNLNQTIENLFLEFYNCYFNDEAINCFSQSIQTCQNLSKLQLFFSSLATSDYTLSYLVQSISQCLNLKQLILSFESCQIQDQLLLIIGEKLQLMKNLINLDLNLNKNQFRDQALQKFGQQISQLKQIKILQISVRFTQCYQALNFVLELQTISSLNHLTLSLPRVNDMTERKKIFNLFKRKNKKLVFFKIKMY</sequence>
<dbReference type="InParanoid" id="Q234S4"/>
<dbReference type="AlphaFoldDB" id="Q234S4"/>
<dbReference type="GeneID" id="7841189"/>
<protein>
    <recommendedName>
        <fullName evidence="3">Kinase domain protein</fullName>
    </recommendedName>
</protein>
<organism evidence="1 2">
    <name type="scientific">Tetrahymena thermophila (strain SB210)</name>
    <dbReference type="NCBI Taxonomy" id="312017"/>
    <lineage>
        <taxon>Eukaryota</taxon>
        <taxon>Sar</taxon>
        <taxon>Alveolata</taxon>
        <taxon>Ciliophora</taxon>
        <taxon>Intramacronucleata</taxon>
        <taxon>Oligohymenophorea</taxon>
        <taxon>Hymenostomatida</taxon>
        <taxon>Tetrahymenina</taxon>
        <taxon>Tetrahymenidae</taxon>
        <taxon>Tetrahymena</taxon>
    </lineage>
</organism>
<accession>Q234S4</accession>
<dbReference type="RefSeq" id="XP_001012174.2">
    <property type="nucleotide sequence ID" value="XM_001012174.2"/>
</dbReference>
<name>Q234S4_TETTS</name>
<gene>
    <name evidence="1" type="ORF">TTHERM_00101250</name>
</gene>
<evidence type="ECO:0000313" key="2">
    <source>
        <dbReference type="Proteomes" id="UP000009168"/>
    </source>
</evidence>
<dbReference type="HOGENOM" id="CLU_604830_0_0_1"/>
<dbReference type="KEGG" id="tet:TTHERM_00101250"/>
<dbReference type="SUPFAM" id="SSF52047">
    <property type="entry name" value="RNI-like"/>
    <property type="match status" value="1"/>
</dbReference>
<reference evidence="2" key="1">
    <citation type="journal article" date="2006" name="PLoS Biol.">
        <title>Macronuclear genome sequence of the ciliate Tetrahymena thermophila, a model eukaryote.</title>
        <authorList>
            <person name="Eisen J.A."/>
            <person name="Coyne R.S."/>
            <person name="Wu M."/>
            <person name="Wu D."/>
            <person name="Thiagarajan M."/>
            <person name="Wortman J.R."/>
            <person name="Badger J.H."/>
            <person name="Ren Q."/>
            <person name="Amedeo P."/>
            <person name="Jones K.M."/>
            <person name="Tallon L.J."/>
            <person name="Delcher A.L."/>
            <person name="Salzberg S.L."/>
            <person name="Silva J.C."/>
            <person name="Haas B.J."/>
            <person name="Majoros W.H."/>
            <person name="Farzad M."/>
            <person name="Carlton J.M."/>
            <person name="Smith R.K. Jr."/>
            <person name="Garg J."/>
            <person name="Pearlman R.E."/>
            <person name="Karrer K.M."/>
            <person name="Sun L."/>
            <person name="Manning G."/>
            <person name="Elde N.C."/>
            <person name="Turkewitz A.P."/>
            <person name="Asai D.J."/>
            <person name="Wilkes D.E."/>
            <person name="Wang Y."/>
            <person name="Cai H."/>
            <person name="Collins K."/>
            <person name="Stewart B.A."/>
            <person name="Lee S.R."/>
            <person name="Wilamowska K."/>
            <person name="Weinberg Z."/>
            <person name="Ruzzo W.L."/>
            <person name="Wloga D."/>
            <person name="Gaertig J."/>
            <person name="Frankel J."/>
            <person name="Tsao C.-C."/>
            <person name="Gorovsky M.A."/>
            <person name="Keeling P.J."/>
            <person name="Waller R.F."/>
            <person name="Patron N.J."/>
            <person name="Cherry J.M."/>
            <person name="Stover N.A."/>
            <person name="Krieger C.J."/>
            <person name="del Toro C."/>
            <person name="Ryder H.F."/>
            <person name="Williamson S.C."/>
            <person name="Barbeau R.A."/>
            <person name="Hamilton E.P."/>
            <person name="Orias E."/>
        </authorList>
    </citation>
    <scope>NUCLEOTIDE SEQUENCE [LARGE SCALE GENOMIC DNA]</scope>
    <source>
        <strain evidence="2">SB210</strain>
    </source>
</reference>
<proteinExistence type="predicted"/>
<keyword evidence="2" id="KW-1185">Reference proteome</keyword>
<dbReference type="EMBL" id="GG662767">
    <property type="protein sequence ID" value="EAR91929.2"/>
    <property type="molecule type" value="Genomic_DNA"/>
</dbReference>
<dbReference type="InterPro" id="IPR032675">
    <property type="entry name" value="LRR_dom_sf"/>
</dbReference>